<sequence>MITKRNIGWLEYSLDFTLVFLFIYGVTFKFTGFAGSKLVIIFLLVILNKRRILEQLLANKFVKYTFVIWILISTHYYAVTVFSGHYSWVFLYQRFLFYFECVVGSFLVWFYLDRKYTLNQICMLLVKIFLLQSILIFLSFVSDGFREFTNKIMVVEDERALSATRTRGFSTSVNAALSYLQSLGVWISVIYFCVFKKKERGKLSTIICLLAIIIITLSTIFIARTGMIFCILFILSYLFQFAINNKSFFKTFFYSILIMSCVVVIATNYEIFIPQQKLALFKERVVNRAFEAIETYNKSGKLETTSTNILSNMFFFPEHDVDLIFGEGIWDASRVGRGGKSRVVGSDVGFVRLIFAGGIIMVIVFYSQVFVFLKQLLGTSLGKHYWTGIVCLGLVIIIGEFKEPFVIAASGIVKTFFLILFAFTLTDKSFKNQSTNQLAHAKND</sequence>
<keyword evidence="1" id="KW-0472">Membrane</keyword>
<feature type="transmembrane region" description="Helical" evidence="1">
    <location>
        <begin position="251"/>
        <end position="272"/>
    </location>
</feature>
<dbReference type="EMBL" id="FOAF01000006">
    <property type="protein sequence ID" value="SEM01374.1"/>
    <property type="molecule type" value="Genomic_DNA"/>
</dbReference>
<feature type="transmembrane region" description="Helical" evidence="1">
    <location>
        <begin position="385"/>
        <end position="401"/>
    </location>
</feature>
<evidence type="ECO:0000256" key="1">
    <source>
        <dbReference type="SAM" id="Phobius"/>
    </source>
</evidence>
<gene>
    <name evidence="2" type="ORF">SAMN05661044_03981</name>
</gene>
<reference evidence="3" key="1">
    <citation type="submission" date="2016-10" db="EMBL/GenBank/DDBJ databases">
        <authorList>
            <person name="Varghese N."/>
            <person name="Submissions S."/>
        </authorList>
    </citation>
    <scope>NUCLEOTIDE SEQUENCE [LARGE SCALE GENOMIC DNA]</scope>
    <source>
        <strain evidence="3">DSM 18733</strain>
    </source>
</reference>
<feature type="transmembrane region" description="Helical" evidence="1">
    <location>
        <begin position="176"/>
        <end position="194"/>
    </location>
</feature>
<keyword evidence="1" id="KW-1133">Transmembrane helix</keyword>
<feature type="transmembrane region" description="Helical" evidence="1">
    <location>
        <begin position="206"/>
        <end position="239"/>
    </location>
</feature>
<feature type="transmembrane region" description="Helical" evidence="1">
    <location>
        <begin position="95"/>
        <end position="112"/>
    </location>
</feature>
<evidence type="ECO:0000313" key="3">
    <source>
        <dbReference type="Proteomes" id="UP000199421"/>
    </source>
</evidence>
<feature type="transmembrane region" description="Helical" evidence="1">
    <location>
        <begin position="124"/>
        <end position="141"/>
    </location>
</feature>
<keyword evidence="1" id="KW-0812">Transmembrane</keyword>
<feature type="transmembrane region" description="Helical" evidence="1">
    <location>
        <begin position="66"/>
        <end position="89"/>
    </location>
</feature>
<proteinExistence type="predicted"/>
<accession>A0A1H7UX04</accession>
<dbReference type="RefSeq" id="WP_093327874.1">
    <property type="nucleotide sequence ID" value="NZ_FOAF01000006.1"/>
</dbReference>
<dbReference type="AlphaFoldDB" id="A0A1H7UX04"/>
<keyword evidence="3" id="KW-1185">Reference proteome</keyword>
<feature type="transmembrane region" description="Helical" evidence="1">
    <location>
        <begin position="350"/>
        <end position="373"/>
    </location>
</feature>
<feature type="transmembrane region" description="Helical" evidence="1">
    <location>
        <begin position="406"/>
        <end position="425"/>
    </location>
</feature>
<dbReference type="STRING" id="407022.SAMN05661044_03981"/>
<evidence type="ECO:0000313" key="2">
    <source>
        <dbReference type="EMBL" id="SEM01374.1"/>
    </source>
</evidence>
<feature type="transmembrane region" description="Helical" evidence="1">
    <location>
        <begin position="20"/>
        <end position="46"/>
    </location>
</feature>
<protein>
    <recommendedName>
        <fullName evidence="4">O-antigen ligase like membrane protein</fullName>
    </recommendedName>
</protein>
<dbReference type="Proteomes" id="UP000199421">
    <property type="component" value="Unassembled WGS sequence"/>
</dbReference>
<organism evidence="2 3">
    <name type="scientific">Olivibacter domesticus</name>
    <name type="common">Pseudosphingobacterium domesticum</name>
    <dbReference type="NCBI Taxonomy" id="407022"/>
    <lineage>
        <taxon>Bacteria</taxon>
        <taxon>Pseudomonadati</taxon>
        <taxon>Bacteroidota</taxon>
        <taxon>Sphingobacteriia</taxon>
        <taxon>Sphingobacteriales</taxon>
        <taxon>Sphingobacteriaceae</taxon>
        <taxon>Olivibacter</taxon>
    </lineage>
</organism>
<name>A0A1H7UX04_OLID1</name>
<evidence type="ECO:0008006" key="4">
    <source>
        <dbReference type="Google" id="ProtNLM"/>
    </source>
</evidence>